<accession>A0AAW1NZI1</accession>
<name>A0AAW1NZI1_9CHLO</name>
<sequence>MVYEGLSPYRNHIPYTDDSDEEGVAYLTQSSYDEHLVVTSQSRSAWEQSEIDNLNRIYPVNEDHKLQVCGVYWRGPRAPFAERYLQAKAADFNDIRVPILTAKTALQELGQGNVVPVSPPYLGSVTDPSGSKEGWFCQALTAAHNAHTHTHDRVLLDSLFAGPLSLFGEGQKATCQILAKGSRDVAGKQTWQAISEHHPSPPVKQRLGDDRLDPLPRVPGTGQLLEPDAMLLEVSLPVAVQEARTGEWARPQRL</sequence>
<gene>
    <name evidence="2" type="ORF">WJX72_011296</name>
</gene>
<dbReference type="EMBL" id="JALJOR010000021">
    <property type="protein sequence ID" value="KAK9803424.1"/>
    <property type="molecule type" value="Genomic_DNA"/>
</dbReference>
<evidence type="ECO:0000313" key="3">
    <source>
        <dbReference type="Proteomes" id="UP001489004"/>
    </source>
</evidence>
<proteinExistence type="predicted"/>
<feature type="region of interest" description="Disordered" evidence="1">
    <location>
        <begin position="194"/>
        <end position="214"/>
    </location>
</feature>
<protein>
    <submittedName>
        <fullName evidence="2">Uncharacterized protein</fullName>
    </submittedName>
</protein>
<evidence type="ECO:0000313" key="2">
    <source>
        <dbReference type="EMBL" id="KAK9803424.1"/>
    </source>
</evidence>
<comment type="caution">
    <text evidence="2">The sequence shown here is derived from an EMBL/GenBank/DDBJ whole genome shotgun (WGS) entry which is preliminary data.</text>
</comment>
<reference evidence="2 3" key="1">
    <citation type="journal article" date="2024" name="Nat. Commun.">
        <title>Phylogenomics reveals the evolutionary origins of lichenization in chlorophyte algae.</title>
        <authorList>
            <person name="Puginier C."/>
            <person name="Libourel C."/>
            <person name="Otte J."/>
            <person name="Skaloud P."/>
            <person name="Haon M."/>
            <person name="Grisel S."/>
            <person name="Petersen M."/>
            <person name="Berrin J.G."/>
            <person name="Delaux P.M."/>
            <person name="Dal Grande F."/>
            <person name="Keller J."/>
        </authorList>
    </citation>
    <scope>NUCLEOTIDE SEQUENCE [LARGE SCALE GENOMIC DNA]</scope>
    <source>
        <strain evidence="2 3">SAG 2043</strain>
    </source>
</reference>
<dbReference type="AlphaFoldDB" id="A0AAW1NZI1"/>
<dbReference type="Proteomes" id="UP001489004">
    <property type="component" value="Unassembled WGS sequence"/>
</dbReference>
<keyword evidence="3" id="KW-1185">Reference proteome</keyword>
<evidence type="ECO:0000256" key="1">
    <source>
        <dbReference type="SAM" id="MobiDB-lite"/>
    </source>
</evidence>
<organism evidence="2 3">
    <name type="scientific">[Myrmecia] bisecta</name>
    <dbReference type="NCBI Taxonomy" id="41462"/>
    <lineage>
        <taxon>Eukaryota</taxon>
        <taxon>Viridiplantae</taxon>
        <taxon>Chlorophyta</taxon>
        <taxon>core chlorophytes</taxon>
        <taxon>Trebouxiophyceae</taxon>
        <taxon>Trebouxiales</taxon>
        <taxon>Trebouxiaceae</taxon>
        <taxon>Myrmecia</taxon>
    </lineage>
</organism>